<protein>
    <submittedName>
        <fullName evidence="1">ATJ2 protein</fullName>
    </submittedName>
</protein>
<accession>A0A812PG47</accession>
<proteinExistence type="predicted"/>
<dbReference type="AlphaFoldDB" id="A0A812PG47"/>
<keyword evidence="2" id="KW-1185">Reference proteome</keyword>
<sequence>MRWSYRATKEDIKERLELLDQSFYDCDFRSAVYFRREEDPDIGTPLEKIFQLFVSSGIKNWGQATHPDNLDFWLTEEGGCARTAELLLALEVLNFYRWICRLDRVYVDSFLQ</sequence>
<evidence type="ECO:0000313" key="2">
    <source>
        <dbReference type="Proteomes" id="UP000601435"/>
    </source>
</evidence>
<comment type="caution">
    <text evidence="1">The sequence shown here is derived from an EMBL/GenBank/DDBJ whole genome shotgun (WGS) entry which is preliminary data.</text>
</comment>
<name>A0A812PG47_9DINO</name>
<dbReference type="Proteomes" id="UP000601435">
    <property type="component" value="Unassembled WGS sequence"/>
</dbReference>
<gene>
    <name evidence="1" type="primary">ATJ2</name>
    <name evidence="1" type="ORF">SNEC2469_LOCUS9546</name>
</gene>
<evidence type="ECO:0000313" key="1">
    <source>
        <dbReference type="EMBL" id="CAE7361523.1"/>
    </source>
</evidence>
<feature type="non-terminal residue" evidence="1">
    <location>
        <position position="1"/>
    </location>
</feature>
<reference evidence="1" key="1">
    <citation type="submission" date="2021-02" db="EMBL/GenBank/DDBJ databases">
        <authorList>
            <person name="Dougan E. K."/>
            <person name="Rhodes N."/>
            <person name="Thang M."/>
            <person name="Chan C."/>
        </authorList>
    </citation>
    <scope>NUCLEOTIDE SEQUENCE</scope>
</reference>
<dbReference type="EMBL" id="CAJNJA010015419">
    <property type="protein sequence ID" value="CAE7361523.1"/>
    <property type="molecule type" value="Genomic_DNA"/>
</dbReference>
<organism evidence="1 2">
    <name type="scientific">Symbiodinium necroappetens</name>
    <dbReference type="NCBI Taxonomy" id="1628268"/>
    <lineage>
        <taxon>Eukaryota</taxon>
        <taxon>Sar</taxon>
        <taxon>Alveolata</taxon>
        <taxon>Dinophyceae</taxon>
        <taxon>Suessiales</taxon>
        <taxon>Symbiodiniaceae</taxon>
        <taxon>Symbiodinium</taxon>
    </lineage>
</organism>